<dbReference type="Proteomes" id="UP001412239">
    <property type="component" value="Unassembled WGS sequence"/>
</dbReference>
<dbReference type="Gene3D" id="1.20.58.1970">
    <property type="match status" value="1"/>
</dbReference>
<dbReference type="InterPro" id="IPR048627">
    <property type="entry name" value="Sec10_HB"/>
</dbReference>
<name>A0A292PNQ7_9PEZI</name>
<sequence>MVKSTVAESSRTSRSIYPKPSAFSLSHFSKALPALLYPRIVGREQILAVSLSIYSSPVLRWLKHGSALTFDPKPYIRTFEGALERLKDLDEGLSAKESELKEGVRRAEIDHARTIDRLSLKFNTTLSEFQRLDTSITDGGGMAARIGGQLEQLEKQHQRAEDAKFLIQCYIEFSRGDTSRLEKLRRTPWVEDSIKCAVVSRQLSLILKRNEGTARPGTKELIEAFSESLEQDLLKQFDDAYREFNVPAMKGCAKVLHDFNGGTSVISNFLNQMDFFIAASKINAGEIVIEDDLREQLSDPDANPPGLDPSLLTLIHEIRDVLKMESETIKEVFPYPEAVLGTFLQRVFQQSLQQRLEMVLEHASNISTLAFLRTLQVSRAHVMTLSDDLKAHGLTEHPGPLSSGTTMLLDQNVEELFAPYLQDRGYMEKEKESLEQLYTGLLLKFHMFHEQRKEQKPLGVLDRLKKSRERAIEKVLESELAKSQSDALSKMIGFERKAGKDSHLSDVLLSDTDGKLNVEFPKRMLKWLAEAVGRSLELSSQADTPRDVSIMLNILIENMRTMYLDIALDAATETAEAQTKGEPDLSYLQELKPATIIMHLMFSFINTALTPLSQTSLTIKREMVKLTSTTLSALEQKVNGVIQRTIDIVLAHIALLLNKQRKADFKPRDDEVRLTTLQTPTCISTTAFLEKLTQTATTSLDGANLAHFLTEISHGFRTALLEHLKRHAVNQAGGIMLTKDLAKYQEVVNSWKIPAARDAFEIVTEIGTLFVVRPTAVRERMRDGVLVKVKPHLLKSYLSRREDYASAGIEKMDSARGMCLVAYASSARPRGLDGIEIYSHFGTSCTHG</sequence>
<keyword evidence="4" id="KW-0175">Coiled coil</keyword>
<dbReference type="InterPro" id="IPR048625">
    <property type="entry name" value="Sec10_N"/>
</dbReference>
<dbReference type="GO" id="GO:0006887">
    <property type="term" value="P:exocytosis"/>
    <property type="evidence" value="ECO:0007669"/>
    <property type="project" value="UniProtKB-KW"/>
</dbReference>
<evidence type="ECO:0000259" key="5">
    <source>
        <dbReference type="Pfam" id="PF07393"/>
    </source>
</evidence>
<protein>
    <submittedName>
        <fullName evidence="7">Uncharacterized protein</fullName>
    </submittedName>
</protein>
<feature type="domain" description="Exocyst complex component Sec10 N-terminal" evidence="6">
    <location>
        <begin position="72"/>
        <end position="185"/>
    </location>
</feature>
<comment type="similarity">
    <text evidence="1">Belongs to the SEC10 family.</text>
</comment>
<evidence type="ECO:0000256" key="3">
    <source>
        <dbReference type="ARBA" id="ARBA00022483"/>
    </source>
</evidence>
<dbReference type="PANTHER" id="PTHR12100:SF0">
    <property type="entry name" value="EXOCYST COMPLEX COMPONENT 5"/>
    <property type="match status" value="1"/>
</dbReference>
<reference evidence="7" key="1">
    <citation type="submission" date="2015-10" db="EMBL/GenBank/DDBJ databases">
        <authorList>
            <person name="Regsiter A."/>
            <person name="william w."/>
        </authorList>
    </citation>
    <scope>NUCLEOTIDE SEQUENCE</scope>
    <source>
        <strain evidence="7">Montdore</strain>
    </source>
</reference>
<dbReference type="AlphaFoldDB" id="A0A292PNQ7"/>
<keyword evidence="2" id="KW-0813">Transport</keyword>
<evidence type="ECO:0000256" key="4">
    <source>
        <dbReference type="ARBA" id="ARBA00023054"/>
    </source>
</evidence>
<dbReference type="Pfam" id="PF07393">
    <property type="entry name" value="Sec10_HB"/>
    <property type="match status" value="1"/>
</dbReference>
<dbReference type="EMBL" id="LN891096">
    <property type="protein sequence ID" value="CUS09156.1"/>
    <property type="molecule type" value="Genomic_DNA"/>
</dbReference>
<gene>
    <name evidence="7" type="ORF">GSTUAT00006764001</name>
</gene>
<dbReference type="Pfam" id="PF20667">
    <property type="entry name" value="Sec10_N"/>
    <property type="match status" value="1"/>
</dbReference>
<proteinExistence type="inferred from homology"/>
<evidence type="ECO:0000313" key="8">
    <source>
        <dbReference type="Proteomes" id="UP001412239"/>
    </source>
</evidence>
<keyword evidence="3" id="KW-0268">Exocytosis</keyword>
<dbReference type="GO" id="GO:0006893">
    <property type="term" value="P:Golgi to plasma membrane transport"/>
    <property type="evidence" value="ECO:0007669"/>
    <property type="project" value="TreeGrafter"/>
</dbReference>
<evidence type="ECO:0000259" key="6">
    <source>
        <dbReference type="Pfam" id="PF20667"/>
    </source>
</evidence>
<organism evidence="7 8">
    <name type="scientific">Tuber aestivum</name>
    <name type="common">summer truffle</name>
    <dbReference type="NCBI Taxonomy" id="59557"/>
    <lineage>
        <taxon>Eukaryota</taxon>
        <taxon>Fungi</taxon>
        <taxon>Dikarya</taxon>
        <taxon>Ascomycota</taxon>
        <taxon>Pezizomycotina</taxon>
        <taxon>Pezizomycetes</taxon>
        <taxon>Pezizales</taxon>
        <taxon>Tuberaceae</taxon>
        <taxon>Tuber</taxon>
    </lineage>
</organism>
<dbReference type="GO" id="GO:0000145">
    <property type="term" value="C:exocyst"/>
    <property type="evidence" value="ECO:0007669"/>
    <property type="project" value="TreeGrafter"/>
</dbReference>
<feature type="domain" description="Exocyst complex component Sec10-like alpha-helical bundle" evidence="5">
    <location>
        <begin position="195"/>
        <end position="811"/>
    </location>
</feature>
<evidence type="ECO:0000256" key="2">
    <source>
        <dbReference type="ARBA" id="ARBA00022448"/>
    </source>
</evidence>
<keyword evidence="8" id="KW-1185">Reference proteome</keyword>
<dbReference type="InterPro" id="IPR009976">
    <property type="entry name" value="Sec10-like"/>
</dbReference>
<dbReference type="PANTHER" id="PTHR12100">
    <property type="entry name" value="SEC10"/>
    <property type="match status" value="1"/>
</dbReference>
<evidence type="ECO:0000256" key="1">
    <source>
        <dbReference type="ARBA" id="ARBA00006572"/>
    </source>
</evidence>
<accession>A0A292PNQ7</accession>
<evidence type="ECO:0000313" key="7">
    <source>
        <dbReference type="EMBL" id="CUS09156.1"/>
    </source>
</evidence>